<keyword evidence="3" id="KW-1185">Reference proteome</keyword>
<proteinExistence type="predicted"/>
<keyword evidence="1" id="KW-0812">Transmembrane</keyword>
<dbReference type="RefSeq" id="WP_227018003.1">
    <property type="nucleotide sequence ID" value="NZ_JAGSND010000004.1"/>
</dbReference>
<evidence type="ECO:0000313" key="2">
    <source>
        <dbReference type="EMBL" id="MBR0597877.1"/>
    </source>
</evidence>
<keyword evidence="1" id="KW-0472">Membrane</keyword>
<evidence type="ECO:0000313" key="3">
    <source>
        <dbReference type="Proteomes" id="UP000675664"/>
    </source>
</evidence>
<reference evidence="2" key="1">
    <citation type="submission" date="2021-04" db="EMBL/GenBank/DDBJ databases">
        <title>Sinoanaerobacter chloroacetimidivorans sp. nov., an obligate anaerobic bacterium isolated from anaerobic sludge.</title>
        <authorList>
            <person name="Bao Y."/>
        </authorList>
    </citation>
    <scope>NUCLEOTIDE SEQUENCE</scope>
    <source>
        <strain evidence="2">BAD-6</strain>
    </source>
</reference>
<dbReference type="Proteomes" id="UP000675664">
    <property type="component" value="Unassembled WGS sequence"/>
</dbReference>
<dbReference type="EMBL" id="JAGSND010000004">
    <property type="protein sequence ID" value="MBR0597877.1"/>
    <property type="molecule type" value="Genomic_DNA"/>
</dbReference>
<dbReference type="AlphaFoldDB" id="A0A8J8B1M0"/>
<feature type="transmembrane region" description="Helical" evidence="1">
    <location>
        <begin position="47"/>
        <end position="65"/>
    </location>
</feature>
<evidence type="ECO:0000256" key="1">
    <source>
        <dbReference type="SAM" id="Phobius"/>
    </source>
</evidence>
<gene>
    <name evidence="2" type="ORF">KCX82_08335</name>
</gene>
<feature type="transmembrane region" description="Helical" evidence="1">
    <location>
        <begin position="77"/>
        <end position="97"/>
    </location>
</feature>
<protein>
    <submittedName>
        <fullName evidence="2">Uncharacterized protein</fullName>
    </submittedName>
</protein>
<accession>A0A8J8B1M0</accession>
<keyword evidence="1" id="KW-1133">Transmembrane helix</keyword>
<sequence length="298" mass="34304">MEMVKTPEETMHENAVAKEQEQIQELLRRGAVRHYFLGPENIWSQEGFGTVVGGVLTGFLGGILLPKLFLYSNTNAALQYMCWLMTAAGIFLILKGLHGMKKEYRVQQKQVSDQTFDEILAYDLVKLGDISKALLKENIPKLAEEENLEQLEMVLVRGPRDYVHNVNLPLLWKQGEDGFLRYSNFSVMALYFGNENLYIYTSIYNMRNGTSKFQHTYECPYDKIRYTRLEDRVIDTVNQKNKAISGKLQVLVINAGDREEDELVIPVRDYDLMEQMQGDLDICDAETAIQLIINKIKE</sequence>
<reference evidence="2" key="2">
    <citation type="submission" date="2021-04" db="EMBL/GenBank/DDBJ databases">
        <authorList>
            <person name="Liu J."/>
        </authorList>
    </citation>
    <scope>NUCLEOTIDE SEQUENCE</scope>
    <source>
        <strain evidence="2">BAD-6</strain>
    </source>
</reference>
<name>A0A8J8B1M0_9FIRM</name>
<organism evidence="2 3">
    <name type="scientific">Sinanaerobacter chloroacetimidivorans</name>
    <dbReference type="NCBI Taxonomy" id="2818044"/>
    <lineage>
        <taxon>Bacteria</taxon>
        <taxon>Bacillati</taxon>
        <taxon>Bacillota</taxon>
        <taxon>Clostridia</taxon>
        <taxon>Peptostreptococcales</taxon>
        <taxon>Anaerovoracaceae</taxon>
        <taxon>Sinanaerobacter</taxon>
    </lineage>
</organism>
<comment type="caution">
    <text evidence="2">The sequence shown here is derived from an EMBL/GenBank/DDBJ whole genome shotgun (WGS) entry which is preliminary data.</text>
</comment>